<reference evidence="1 2" key="1">
    <citation type="submission" date="2023-10" db="EMBL/GenBank/DDBJ databases">
        <title>Chromosome-scale genome assembly provides insights into flower coloration mechanisms of Canna indica.</title>
        <authorList>
            <person name="Li C."/>
        </authorList>
    </citation>
    <scope>NUCLEOTIDE SEQUENCE [LARGE SCALE GENOMIC DNA]</scope>
    <source>
        <tissue evidence="1">Flower</tissue>
    </source>
</reference>
<evidence type="ECO:0000313" key="1">
    <source>
        <dbReference type="EMBL" id="WOL03694.1"/>
    </source>
</evidence>
<dbReference type="PANTHER" id="PTHR33699">
    <property type="entry name" value="EXPRESSED PROTEIN"/>
    <property type="match status" value="1"/>
</dbReference>
<gene>
    <name evidence="1" type="ORF">Cni_G12414</name>
</gene>
<dbReference type="PANTHER" id="PTHR33699:SF2">
    <property type="entry name" value="PATHOGENIC TYPE III EFFECTOR AVIRULENCE FACTOR AVR AVRRPT-CLEAVAGE: CLEAVAGE SITE PROTEIN-RELATED"/>
    <property type="match status" value="1"/>
</dbReference>
<protein>
    <submittedName>
        <fullName evidence="1">Uncharacterized protein</fullName>
    </submittedName>
</protein>
<accession>A0AAQ3K9A5</accession>
<name>A0AAQ3K9A5_9LILI</name>
<dbReference type="Proteomes" id="UP001327560">
    <property type="component" value="Chromosome 4"/>
</dbReference>
<keyword evidence="2" id="KW-1185">Reference proteome</keyword>
<dbReference type="AlphaFoldDB" id="A0AAQ3K9A5"/>
<organism evidence="1 2">
    <name type="scientific">Canna indica</name>
    <name type="common">Indian-shot</name>
    <dbReference type="NCBI Taxonomy" id="4628"/>
    <lineage>
        <taxon>Eukaryota</taxon>
        <taxon>Viridiplantae</taxon>
        <taxon>Streptophyta</taxon>
        <taxon>Embryophyta</taxon>
        <taxon>Tracheophyta</taxon>
        <taxon>Spermatophyta</taxon>
        <taxon>Magnoliopsida</taxon>
        <taxon>Liliopsida</taxon>
        <taxon>Zingiberales</taxon>
        <taxon>Cannaceae</taxon>
        <taxon>Canna</taxon>
    </lineage>
</organism>
<proteinExistence type="predicted"/>
<sequence>MEDVVRRHQVPAFGHWNFSFYDDETPISQYFESRFCGGDGGDLFKFEVLSPCKDEPRTKGKKGGKKMKYVEEKVRKAKAVDEDLYKIPPELLYQMPNKKKMKKNKNMLWTFCAGCLCLNCIA</sequence>
<dbReference type="EMBL" id="CP136893">
    <property type="protein sequence ID" value="WOL03694.1"/>
    <property type="molecule type" value="Genomic_DNA"/>
</dbReference>
<evidence type="ECO:0000313" key="2">
    <source>
        <dbReference type="Proteomes" id="UP001327560"/>
    </source>
</evidence>